<evidence type="ECO:0000313" key="5">
    <source>
        <dbReference type="Proteomes" id="UP000054408"/>
    </source>
</evidence>
<evidence type="ECO:0000313" key="4">
    <source>
        <dbReference type="EMBL" id="KNC47307.1"/>
    </source>
</evidence>
<protein>
    <recommendedName>
        <fullName evidence="3">PSI domain-containing protein</fullName>
    </recommendedName>
</protein>
<feature type="domain" description="PSI" evidence="3">
    <location>
        <begin position="491"/>
        <end position="547"/>
    </location>
</feature>
<feature type="domain" description="PSI" evidence="3">
    <location>
        <begin position="271"/>
        <end position="323"/>
    </location>
</feature>
<feature type="transmembrane region" description="Helical" evidence="2">
    <location>
        <begin position="647"/>
        <end position="669"/>
    </location>
</feature>
<evidence type="ECO:0000259" key="3">
    <source>
        <dbReference type="SMART" id="SM00423"/>
    </source>
</evidence>
<name>A0A0L0D4M3_THETB</name>
<keyword evidence="1" id="KW-0325">Glycoprotein</keyword>
<dbReference type="AlphaFoldDB" id="A0A0L0D4M3"/>
<feature type="domain" description="PSI" evidence="3">
    <location>
        <begin position="549"/>
        <end position="601"/>
    </location>
</feature>
<keyword evidence="5" id="KW-1185">Reference proteome</keyword>
<accession>A0A0L0D4M3</accession>
<dbReference type="EMBL" id="GL349446">
    <property type="protein sequence ID" value="KNC47307.1"/>
    <property type="molecule type" value="Genomic_DNA"/>
</dbReference>
<evidence type="ECO:0000256" key="2">
    <source>
        <dbReference type="SAM" id="Phobius"/>
    </source>
</evidence>
<keyword evidence="2" id="KW-1133">Transmembrane helix</keyword>
<feature type="domain" description="PSI" evidence="3">
    <location>
        <begin position="168"/>
        <end position="209"/>
    </location>
</feature>
<dbReference type="OrthoDB" id="263283at2759"/>
<gene>
    <name evidence="4" type="ORF">AMSG_03742</name>
</gene>
<sequence>MCAQSEWNFANCSNNCPLFEGCAECTAAPGDGCAYCLTEEVCVGGDDAHKCRCARESCGVCEAKTGCADCTDDPACGWCASANGGKGGCLPAFDQHEPCDKGACPAPLAKNWQYGKCAVNCTLFSASCAECTAHYADSGCEWCEATEACLAPAQFTSCPACLVSTCPDCGSYESCSECIGDASCGWCSESEACVPGEAGGACGGPQVCPAPEWNYETCAADCASLETCTACTAMATEAGCRWCADEGICRFGPEFNGTACRCVRDFCPATSCSALSGTSCAQCVATQGCGWCPETASCLSGSDAGPCSSTAQCKAGWSYGTCDGTCGQHGDCTSCRADTEAGCGWCAGTQAFPGSLTPVSLCVQADTSDSAPADGRQCARWYGSHSSETCPACGDSEHNTCQTCTTDASCGWCGEFCREGDANGPFNSPGCSSWSFGDCQSECPLVGNCGDCVQVPECGWCKNPLHIGGFCTGVDSKSQCYEWQPSNCEPECETNLVCSACTANSSCGWCESKGSSGSTATCVRGTGQGPLDTTCSLGWSYGHKSCVSSCARYLDCGSCVLNADCGWCSAAGGACMAGKFDGPDQGVCPPDDWTHAPSVCSSPFDNCCYSGHKSSPIAPNTCPRDWLFASCSAALPIPARSKELSPWVVAAITAGAILVPIVGGAAYMYRRYLAKYGYPALEG</sequence>
<dbReference type="GeneID" id="25563318"/>
<dbReference type="InterPro" id="IPR016201">
    <property type="entry name" value="PSI"/>
</dbReference>
<dbReference type="OMA" id="CGWCTSS"/>
<dbReference type="STRING" id="461836.A0A0L0D4M3"/>
<proteinExistence type="predicted"/>
<feature type="domain" description="PSI" evidence="3">
    <location>
        <begin position="221"/>
        <end position="263"/>
    </location>
</feature>
<feature type="domain" description="PSI" evidence="3">
    <location>
        <begin position="15"/>
        <end position="59"/>
    </location>
</feature>
<feature type="domain" description="PSI" evidence="3">
    <location>
        <begin position="120"/>
        <end position="167"/>
    </location>
</feature>
<organism evidence="4 5">
    <name type="scientific">Thecamonas trahens ATCC 50062</name>
    <dbReference type="NCBI Taxonomy" id="461836"/>
    <lineage>
        <taxon>Eukaryota</taxon>
        <taxon>Apusozoa</taxon>
        <taxon>Apusomonadida</taxon>
        <taxon>Apusomonadidae</taxon>
        <taxon>Thecamonas</taxon>
    </lineage>
</organism>
<keyword evidence="2" id="KW-0472">Membrane</keyword>
<keyword evidence="2" id="KW-0812">Transmembrane</keyword>
<dbReference type="SMART" id="SM00423">
    <property type="entry name" value="PSI"/>
    <property type="match status" value="11"/>
</dbReference>
<dbReference type="RefSeq" id="XP_013759648.1">
    <property type="nucleotide sequence ID" value="XM_013904194.1"/>
</dbReference>
<feature type="domain" description="PSI" evidence="3">
    <location>
        <begin position="325"/>
        <end position="391"/>
    </location>
</feature>
<feature type="domain" description="PSI" evidence="3">
    <location>
        <begin position="442"/>
        <end position="489"/>
    </location>
</feature>
<feature type="domain" description="PSI" evidence="3">
    <location>
        <begin position="392"/>
        <end position="440"/>
    </location>
</feature>
<feature type="domain" description="PSI" evidence="3">
    <location>
        <begin position="60"/>
        <end position="105"/>
    </location>
</feature>
<evidence type="ECO:0000256" key="1">
    <source>
        <dbReference type="ARBA" id="ARBA00023180"/>
    </source>
</evidence>
<dbReference type="Proteomes" id="UP000054408">
    <property type="component" value="Unassembled WGS sequence"/>
</dbReference>
<reference evidence="4 5" key="1">
    <citation type="submission" date="2010-05" db="EMBL/GenBank/DDBJ databases">
        <title>The Genome Sequence of Thecamonas trahens ATCC 50062.</title>
        <authorList>
            <consortium name="The Broad Institute Genome Sequencing Platform"/>
            <person name="Russ C."/>
            <person name="Cuomo C."/>
            <person name="Shea T."/>
            <person name="Young S.K."/>
            <person name="Zeng Q."/>
            <person name="Koehrsen M."/>
            <person name="Haas B."/>
            <person name="Borodovsky M."/>
            <person name="Guigo R."/>
            <person name="Alvarado L."/>
            <person name="Berlin A."/>
            <person name="Bochicchio J."/>
            <person name="Borenstein D."/>
            <person name="Chapman S."/>
            <person name="Chen Z."/>
            <person name="Freedman E."/>
            <person name="Gellesch M."/>
            <person name="Goldberg J."/>
            <person name="Griggs A."/>
            <person name="Gujja S."/>
            <person name="Heilman E."/>
            <person name="Heiman D."/>
            <person name="Hepburn T."/>
            <person name="Howarth C."/>
            <person name="Jen D."/>
            <person name="Larson L."/>
            <person name="Mehta T."/>
            <person name="Park D."/>
            <person name="Pearson M."/>
            <person name="Roberts A."/>
            <person name="Saif S."/>
            <person name="Shenoy N."/>
            <person name="Sisk P."/>
            <person name="Stolte C."/>
            <person name="Sykes S."/>
            <person name="Thomson T."/>
            <person name="Walk T."/>
            <person name="White J."/>
            <person name="Yandava C."/>
            <person name="Burger G."/>
            <person name="Gray M.W."/>
            <person name="Holland P.W.H."/>
            <person name="King N."/>
            <person name="Lang F.B.F."/>
            <person name="Roger A.J."/>
            <person name="Ruiz-Trillo I."/>
            <person name="Lander E."/>
            <person name="Nusbaum C."/>
        </authorList>
    </citation>
    <scope>NUCLEOTIDE SEQUENCE [LARGE SCALE GENOMIC DNA]</scope>
    <source>
        <strain evidence="4 5">ATCC 50062</strain>
    </source>
</reference>